<reference evidence="3" key="1">
    <citation type="submission" date="2021-01" db="EMBL/GenBank/DDBJ databases">
        <authorList>
            <person name="Corre E."/>
            <person name="Pelletier E."/>
            <person name="Niang G."/>
            <person name="Scheremetjew M."/>
            <person name="Finn R."/>
            <person name="Kale V."/>
            <person name="Holt S."/>
            <person name="Cochrane G."/>
            <person name="Meng A."/>
            <person name="Brown T."/>
            <person name="Cohen L."/>
        </authorList>
    </citation>
    <scope>NUCLEOTIDE SEQUENCE</scope>
    <source>
        <strain evidence="3">CCMP1594</strain>
    </source>
</reference>
<dbReference type="SUPFAM" id="SSF64268">
    <property type="entry name" value="PX domain"/>
    <property type="match status" value="1"/>
</dbReference>
<dbReference type="GO" id="GO:0005768">
    <property type="term" value="C:endosome"/>
    <property type="evidence" value="ECO:0007669"/>
    <property type="project" value="TreeGrafter"/>
</dbReference>
<dbReference type="Pfam" id="PF00787">
    <property type="entry name" value="PX"/>
    <property type="match status" value="1"/>
</dbReference>
<name>A0A7S4LLI9_9EUGL</name>
<protein>
    <recommendedName>
        <fullName evidence="2">PX domain-containing protein</fullName>
    </recommendedName>
</protein>
<feature type="compositionally biased region" description="Polar residues" evidence="1">
    <location>
        <begin position="1"/>
        <end position="10"/>
    </location>
</feature>
<gene>
    <name evidence="3" type="ORF">EGYM00163_LOCUS48788</name>
</gene>
<dbReference type="SMART" id="SM00312">
    <property type="entry name" value="PX"/>
    <property type="match status" value="1"/>
</dbReference>
<organism evidence="3">
    <name type="scientific">Eutreptiella gymnastica</name>
    <dbReference type="NCBI Taxonomy" id="73025"/>
    <lineage>
        <taxon>Eukaryota</taxon>
        <taxon>Discoba</taxon>
        <taxon>Euglenozoa</taxon>
        <taxon>Euglenida</taxon>
        <taxon>Spirocuta</taxon>
        <taxon>Euglenophyceae</taxon>
        <taxon>Eutreptiales</taxon>
        <taxon>Eutreptiaceae</taxon>
        <taxon>Eutreptiella</taxon>
    </lineage>
</organism>
<feature type="region of interest" description="Disordered" evidence="1">
    <location>
        <begin position="1"/>
        <end position="41"/>
    </location>
</feature>
<dbReference type="PANTHER" id="PTHR10555">
    <property type="entry name" value="SORTING NEXIN"/>
    <property type="match status" value="1"/>
</dbReference>
<evidence type="ECO:0000256" key="1">
    <source>
        <dbReference type="SAM" id="MobiDB-lite"/>
    </source>
</evidence>
<sequence length="448" mass="50304">MDAGASNANDSPHGPEADEVTVTMTHPMSDALEEDSAADDDHSMFKEEHLEPDEVVPIEGATPSSSAMVSSGANTTFEFRDVAKVWKVHQEGGLKLDYWSYRVVLETDYEMYTKHSGSSDLISVDTGRRYKEFEWLREALTLEYPHCIIPPLPGFALEGMLEKVDTVLGTPDQSQEIPALVTYRMRGISLFVKWLAQCPTLRTSKLLQTFMELSSEELASFQANWKKNEKVKPPVTTSTTLSGLLGTFRRSIQGVPKTFNADVIEAKKIVTQTEAVVGNLKENVEKLWDQIVSLCEGYVVERLDQSLCKSDEVMQAIVKTAVVVKRAVHSFSVENEELFLGLVIDLSFYGGLCTAAKTVIANLEKMAMDVQQLQQSKKPEEAEALQGELEKACDVFLEDYRHFHAIKRPSLKKMIENFALLTTNMDPKGFNWEKYCTPLIKMIPEPDW</sequence>
<dbReference type="PANTHER" id="PTHR10555:SF170">
    <property type="entry name" value="FI18122P1"/>
    <property type="match status" value="1"/>
</dbReference>
<dbReference type="InterPro" id="IPR001683">
    <property type="entry name" value="PX_dom"/>
</dbReference>
<evidence type="ECO:0000313" key="3">
    <source>
        <dbReference type="EMBL" id="CAE0837416.1"/>
    </source>
</evidence>
<evidence type="ECO:0000259" key="2">
    <source>
        <dbReference type="PROSITE" id="PS50195"/>
    </source>
</evidence>
<proteinExistence type="predicted"/>
<accession>A0A7S4LLI9</accession>
<dbReference type="InterPro" id="IPR036871">
    <property type="entry name" value="PX_dom_sf"/>
</dbReference>
<dbReference type="AlphaFoldDB" id="A0A7S4LLI9"/>
<dbReference type="EMBL" id="HBJA01141857">
    <property type="protein sequence ID" value="CAE0837416.1"/>
    <property type="molecule type" value="Transcribed_RNA"/>
</dbReference>
<dbReference type="GO" id="GO:0035091">
    <property type="term" value="F:phosphatidylinositol binding"/>
    <property type="evidence" value="ECO:0007669"/>
    <property type="project" value="InterPro"/>
</dbReference>
<feature type="domain" description="PX" evidence="2">
    <location>
        <begin position="79"/>
        <end position="217"/>
    </location>
</feature>
<dbReference type="Gene3D" id="3.30.1520.10">
    <property type="entry name" value="Phox-like domain"/>
    <property type="match status" value="1"/>
</dbReference>
<dbReference type="PROSITE" id="PS50195">
    <property type="entry name" value="PX"/>
    <property type="match status" value="1"/>
</dbReference>